<evidence type="ECO:0000259" key="3">
    <source>
        <dbReference type="Pfam" id="PF01789"/>
    </source>
</evidence>
<dbReference type="EMBL" id="MFBF01000003">
    <property type="protein sequence ID" value="OGD92193.1"/>
    <property type="molecule type" value="Genomic_DNA"/>
</dbReference>
<organism evidence="4 5">
    <name type="scientific">Candidatus Curtissbacteria bacterium RIFCSPHIGHO2_02_FULL_42_15</name>
    <dbReference type="NCBI Taxonomy" id="1797716"/>
    <lineage>
        <taxon>Bacteria</taxon>
        <taxon>Candidatus Curtissiibacteriota</taxon>
    </lineage>
</organism>
<dbReference type="Pfam" id="PF01789">
    <property type="entry name" value="PsbP"/>
    <property type="match status" value="1"/>
</dbReference>
<evidence type="ECO:0000256" key="2">
    <source>
        <dbReference type="SAM" id="Phobius"/>
    </source>
</evidence>
<gene>
    <name evidence="4" type="ORF">A3D07_00530</name>
</gene>
<protein>
    <recommendedName>
        <fullName evidence="3">PsbP C-terminal domain-containing protein</fullName>
    </recommendedName>
</protein>
<dbReference type="Proteomes" id="UP000177124">
    <property type="component" value="Unassembled WGS sequence"/>
</dbReference>
<dbReference type="SUPFAM" id="SSF55724">
    <property type="entry name" value="Mog1p/PsbP-like"/>
    <property type="match status" value="1"/>
</dbReference>
<dbReference type="Gene3D" id="3.40.1000.10">
    <property type="entry name" value="Mog1/PsbP, alpha/beta/alpha sandwich"/>
    <property type="match status" value="1"/>
</dbReference>
<evidence type="ECO:0000313" key="4">
    <source>
        <dbReference type="EMBL" id="OGD92193.1"/>
    </source>
</evidence>
<dbReference type="InterPro" id="IPR016123">
    <property type="entry name" value="Mog1/PsbP_a/b/a-sand"/>
</dbReference>
<comment type="caution">
    <text evidence="4">The sequence shown here is derived from an EMBL/GenBank/DDBJ whole genome shotgun (WGS) entry which is preliminary data.</text>
</comment>
<keyword evidence="2" id="KW-0472">Membrane</keyword>
<feature type="region of interest" description="Disordered" evidence="1">
    <location>
        <begin position="44"/>
        <end position="81"/>
    </location>
</feature>
<dbReference type="STRING" id="1797716.A3D07_00530"/>
<dbReference type="AlphaFoldDB" id="A0A1F5GJY8"/>
<name>A0A1F5GJY8_9BACT</name>
<dbReference type="InterPro" id="IPR002683">
    <property type="entry name" value="PsbP_C"/>
</dbReference>
<accession>A0A1F5GJY8</accession>
<evidence type="ECO:0000313" key="5">
    <source>
        <dbReference type="Proteomes" id="UP000177124"/>
    </source>
</evidence>
<feature type="domain" description="PsbP C-terminal" evidence="3">
    <location>
        <begin position="80"/>
        <end position="227"/>
    </location>
</feature>
<proteinExistence type="predicted"/>
<reference evidence="4 5" key="1">
    <citation type="journal article" date="2016" name="Nat. Commun.">
        <title>Thousands of microbial genomes shed light on interconnected biogeochemical processes in an aquifer system.</title>
        <authorList>
            <person name="Anantharaman K."/>
            <person name="Brown C.T."/>
            <person name="Hug L.A."/>
            <person name="Sharon I."/>
            <person name="Castelle C.J."/>
            <person name="Probst A.J."/>
            <person name="Thomas B.C."/>
            <person name="Singh A."/>
            <person name="Wilkins M.J."/>
            <person name="Karaoz U."/>
            <person name="Brodie E.L."/>
            <person name="Williams K.H."/>
            <person name="Hubbard S.S."/>
            <person name="Banfield J.F."/>
        </authorList>
    </citation>
    <scope>NUCLEOTIDE SEQUENCE [LARGE SCALE GENOMIC DNA]</scope>
</reference>
<keyword evidence="2" id="KW-1133">Transmembrane helix</keyword>
<keyword evidence="2" id="KW-0812">Transmembrane</keyword>
<feature type="transmembrane region" description="Helical" evidence="2">
    <location>
        <begin position="15"/>
        <end position="39"/>
    </location>
</feature>
<sequence length="228" mass="24663">MKQPVQPYLAYRRGFAPVVLIISAVIVIIIIILVATGALKGNFSISRNKGESQPTEEQTSVQTEQESQTSPSPKGPTLSETYTNENLNFQISHPKDWKPEQQGTNTSIYYTGEGATSSQGSKVAVVVTVEAMDNLNLIKLSGLVEELKKQVVASPNSTASETRATTLGGKEAYAFDLGLTEGGEQFKGTVYVTADDKRVYTVTSLSEESRKAKLEATLDAIAHSFKIL</sequence>
<feature type="compositionally biased region" description="Low complexity" evidence="1">
    <location>
        <begin position="51"/>
        <end position="72"/>
    </location>
</feature>
<evidence type="ECO:0000256" key="1">
    <source>
        <dbReference type="SAM" id="MobiDB-lite"/>
    </source>
</evidence>